<protein>
    <recommendedName>
        <fullName evidence="3">DUF2946 domain-containing protein</fullName>
    </recommendedName>
</protein>
<name>A0A7C9UYT0_9PROT</name>
<dbReference type="AlphaFoldDB" id="A0A7C9UYT0"/>
<keyword evidence="2" id="KW-1185">Reference proteome</keyword>
<evidence type="ECO:0008006" key="3">
    <source>
        <dbReference type="Google" id="ProtNLM"/>
    </source>
</evidence>
<evidence type="ECO:0000313" key="1">
    <source>
        <dbReference type="EMBL" id="NFV81772.1"/>
    </source>
</evidence>
<reference evidence="1 2" key="1">
    <citation type="submission" date="2020-02" db="EMBL/GenBank/DDBJ databases">
        <authorList>
            <person name="Dziuba M."/>
            <person name="Kuznetsov B."/>
            <person name="Mardanov A."/>
            <person name="Ravin N."/>
            <person name="Grouzdev D."/>
        </authorList>
    </citation>
    <scope>NUCLEOTIDE SEQUENCE [LARGE SCALE GENOMIC DNA]</scope>
    <source>
        <strain evidence="1 2">SpK</strain>
    </source>
</reference>
<comment type="caution">
    <text evidence="1">The sequence shown here is derived from an EMBL/GenBank/DDBJ whole genome shotgun (WGS) entry which is preliminary data.</text>
</comment>
<proteinExistence type="predicted"/>
<organism evidence="1 2">
    <name type="scientific">Magnetospirillum aberrantis SpK</name>
    <dbReference type="NCBI Taxonomy" id="908842"/>
    <lineage>
        <taxon>Bacteria</taxon>
        <taxon>Pseudomonadati</taxon>
        <taxon>Pseudomonadota</taxon>
        <taxon>Alphaproteobacteria</taxon>
        <taxon>Rhodospirillales</taxon>
        <taxon>Rhodospirillaceae</taxon>
        <taxon>Magnetospirillum</taxon>
    </lineage>
</organism>
<dbReference type="RefSeq" id="WP_163682147.1">
    <property type="nucleotide sequence ID" value="NZ_JAAIYP010000043.1"/>
</dbReference>
<dbReference type="EMBL" id="JAAIYP010000043">
    <property type="protein sequence ID" value="NFV81772.1"/>
    <property type="molecule type" value="Genomic_DNA"/>
</dbReference>
<dbReference type="Pfam" id="PF11162">
    <property type="entry name" value="DUF2946"/>
    <property type="match status" value="1"/>
</dbReference>
<gene>
    <name evidence="1" type="ORF">G4223_16800</name>
</gene>
<dbReference type="InterPro" id="IPR021333">
    <property type="entry name" value="DUF2946"/>
</dbReference>
<accession>A0A7C9UYT0</accession>
<evidence type="ECO:0000313" key="2">
    <source>
        <dbReference type="Proteomes" id="UP000480684"/>
    </source>
</evidence>
<sequence length="158" mass="16215">MTWITCTTILPDMKRGLSIRRYDTAVDRSTAAGRRFVAAWTGLVLLLFNVLGAAPLAGGAGAPSAFAQSFDTSHLVVCTTAGMVVIDAGAQEGEASGHGALCFLCLPLFHAASQSPAPADVVPPERTGGIQILPVPGRPLHRPSFLTGAAGPRAPPTA</sequence>
<dbReference type="Proteomes" id="UP000480684">
    <property type="component" value="Unassembled WGS sequence"/>
</dbReference>